<evidence type="ECO:0000313" key="2">
    <source>
        <dbReference type="EMBL" id="KAJ4452443.1"/>
    </source>
</evidence>
<dbReference type="EMBL" id="JAPMOS010000507">
    <property type="protein sequence ID" value="KAJ4452443.1"/>
    <property type="molecule type" value="Genomic_DNA"/>
</dbReference>
<accession>A0ABQ8U0A4</accession>
<organism evidence="2 3">
    <name type="scientific">Paratrimastix pyriformis</name>
    <dbReference type="NCBI Taxonomy" id="342808"/>
    <lineage>
        <taxon>Eukaryota</taxon>
        <taxon>Metamonada</taxon>
        <taxon>Preaxostyla</taxon>
        <taxon>Paratrimastigidae</taxon>
        <taxon>Paratrimastix</taxon>
    </lineage>
</organism>
<name>A0ABQ8U0A4_9EUKA</name>
<evidence type="ECO:0000256" key="1">
    <source>
        <dbReference type="SAM" id="MobiDB-lite"/>
    </source>
</evidence>
<comment type="caution">
    <text evidence="2">The sequence shown here is derived from an EMBL/GenBank/DDBJ whole genome shotgun (WGS) entry which is preliminary data.</text>
</comment>
<sequence length="155" mass="17001">MRTRGTSSKRIHVLRILLLPLKHPADQHGTVNSERNIACIPGITRSTHQSVHCPGFGPRFVALVFFELVVLLNRADDIPFWSGLLPIPHWVVPAGSLHSPAHCPPVRPWARQPRAMDISPLIGCSRVASPALDMPPPHPGPSEPPLSPWPHTLPP</sequence>
<evidence type="ECO:0000313" key="3">
    <source>
        <dbReference type="Proteomes" id="UP001141327"/>
    </source>
</evidence>
<feature type="compositionally biased region" description="Pro residues" evidence="1">
    <location>
        <begin position="133"/>
        <end position="155"/>
    </location>
</feature>
<reference evidence="2" key="1">
    <citation type="journal article" date="2022" name="bioRxiv">
        <title>Genomics of Preaxostyla Flagellates Illuminates Evolutionary Transitions and the Path Towards Mitochondrial Loss.</title>
        <authorList>
            <person name="Novak L.V.F."/>
            <person name="Treitli S.C."/>
            <person name="Pyrih J."/>
            <person name="Halakuc P."/>
            <person name="Pipaliya S.V."/>
            <person name="Vacek V."/>
            <person name="Brzon O."/>
            <person name="Soukal P."/>
            <person name="Eme L."/>
            <person name="Dacks J.B."/>
            <person name="Karnkowska A."/>
            <person name="Elias M."/>
            <person name="Hampl V."/>
        </authorList>
    </citation>
    <scope>NUCLEOTIDE SEQUENCE</scope>
    <source>
        <strain evidence="2">RCP-MX</strain>
    </source>
</reference>
<feature type="region of interest" description="Disordered" evidence="1">
    <location>
        <begin position="130"/>
        <end position="155"/>
    </location>
</feature>
<dbReference type="Proteomes" id="UP001141327">
    <property type="component" value="Unassembled WGS sequence"/>
</dbReference>
<gene>
    <name evidence="2" type="ORF">PAPYR_13394</name>
</gene>
<keyword evidence="3" id="KW-1185">Reference proteome</keyword>
<protein>
    <submittedName>
        <fullName evidence="2">Uncharacterized protein</fullName>
    </submittedName>
</protein>
<proteinExistence type="predicted"/>